<reference evidence="2 3" key="1">
    <citation type="journal article" date="2020" name="mSystems">
        <title>Defining Genomic and Predicted Metabolic Features of the Acetobacterium Genus.</title>
        <authorList>
            <person name="Ross D.E."/>
            <person name="Marshall C.W."/>
            <person name="Gulliver D."/>
            <person name="May H.D."/>
            <person name="Norman R.S."/>
        </authorList>
    </citation>
    <scope>NUCLEOTIDE SEQUENCE [LARGE SCALE GENOMIC DNA]</scope>
    <source>
        <strain evidence="2 3">DSM 9173</strain>
    </source>
</reference>
<name>A0ABR6WQ29_9FIRM</name>
<comment type="caution">
    <text evidence="2">The sequence shown here is derived from an EMBL/GenBank/DDBJ whole genome shotgun (WGS) entry which is preliminary data.</text>
</comment>
<evidence type="ECO:0000259" key="1">
    <source>
        <dbReference type="Pfam" id="PF07194"/>
    </source>
</evidence>
<dbReference type="InterPro" id="IPR010808">
    <property type="entry name" value="CheA_P2-bd"/>
</dbReference>
<dbReference type="InterPro" id="IPR035891">
    <property type="entry name" value="CheY-binding_CheA"/>
</dbReference>
<sequence length="159" mass="18678">MKCEAWFVFLKTTLQSEVKNMSVKFKREQKTISQCYQVNVFFQSDCVLENIKAYTMIFGLIGLVEELYFLPEDIVDNSDTSAYIRNNGLDIFLRTKMEYEQLKDQLNKTPSLERLALKVVDESAFEAFEPVPENMKMIETQPIIKQIIKKPIRCFCQTY</sequence>
<proteinExistence type="predicted"/>
<keyword evidence="3" id="KW-1185">Reference proteome</keyword>
<dbReference type="EMBL" id="WJBB01000036">
    <property type="protein sequence ID" value="MBC3798572.1"/>
    <property type="molecule type" value="Genomic_DNA"/>
</dbReference>
<feature type="domain" description="Chemotaxis protein CheA P2 response regulator-binding" evidence="1">
    <location>
        <begin position="35"/>
        <end position="116"/>
    </location>
</feature>
<dbReference type="Pfam" id="PF07194">
    <property type="entry name" value="P2"/>
    <property type="match status" value="1"/>
</dbReference>
<organism evidence="2 3">
    <name type="scientific">Acetobacterium tundrae</name>
    <dbReference type="NCBI Taxonomy" id="132932"/>
    <lineage>
        <taxon>Bacteria</taxon>
        <taxon>Bacillati</taxon>
        <taxon>Bacillota</taxon>
        <taxon>Clostridia</taxon>
        <taxon>Eubacteriales</taxon>
        <taxon>Eubacteriaceae</taxon>
        <taxon>Acetobacterium</taxon>
    </lineage>
</organism>
<evidence type="ECO:0000313" key="3">
    <source>
        <dbReference type="Proteomes" id="UP000653358"/>
    </source>
</evidence>
<protein>
    <recommendedName>
        <fullName evidence="1">Chemotaxis protein CheA P2 response regulator-binding domain-containing protein</fullName>
    </recommendedName>
</protein>
<evidence type="ECO:0000313" key="2">
    <source>
        <dbReference type="EMBL" id="MBC3798572.1"/>
    </source>
</evidence>
<dbReference type="Proteomes" id="UP000653358">
    <property type="component" value="Unassembled WGS sequence"/>
</dbReference>
<gene>
    <name evidence="2" type="ORF">GH807_16235</name>
</gene>
<accession>A0ABR6WQ29</accession>
<dbReference type="SUPFAM" id="SSF55052">
    <property type="entry name" value="CheY-binding domain of CheA"/>
    <property type="match status" value="1"/>
</dbReference>